<keyword evidence="2" id="KW-0547">Nucleotide-binding</keyword>
<evidence type="ECO:0000256" key="3">
    <source>
        <dbReference type="ARBA" id="ARBA00022777"/>
    </source>
</evidence>
<dbReference type="PANTHER" id="PTHR44329:SF288">
    <property type="entry name" value="MITOGEN-ACTIVATED PROTEIN KINASE KINASE KINASE 20"/>
    <property type="match status" value="1"/>
</dbReference>
<feature type="domain" description="Protein kinase" evidence="6">
    <location>
        <begin position="1142"/>
        <end position="1403"/>
    </location>
</feature>
<keyword evidence="4" id="KW-0067">ATP-binding</keyword>
<dbReference type="InterPro" id="IPR051681">
    <property type="entry name" value="Ser/Thr_Kinases-Pseudokinases"/>
</dbReference>
<feature type="compositionally biased region" description="Basic and acidic residues" evidence="5">
    <location>
        <begin position="1013"/>
        <end position="1035"/>
    </location>
</feature>
<evidence type="ECO:0000256" key="4">
    <source>
        <dbReference type="ARBA" id="ARBA00022840"/>
    </source>
</evidence>
<dbReference type="SUPFAM" id="SSF56112">
    <property type="entry name" value="Protein kinase-like (PK-like)"/>
    <property type="match status" value="1"/>
</dbReference>
<keyword evidence="8" id="KW-1185">Reference proteome</keyword>
<dbReference type="InterPro" id="IPR000719">
    <property type="entry name" value="Prot_kinase_dom"/>
</dbReference>
<evidence type="ECO:0000313" key="7">
    <source>
        <dbReference type="EMBL" id="KAK8836926.1"/>
    </source>
</evidence>
<organism evidence="7 8">
    <name type="scientific">Tritrichomonas musculus</name>
    <dbReference type="NCBI Taxonomy" id="1915356"/>
    <lineage>
        <taxon>Eukaryota</taxon>
        <taxon>Metamonada</taxon>
        <taxon>Parabasalia</taxon>
        <taxon>Tritrichomonadida</taxon>
        <taxon>Tritrichomonadidae</taxon>
        <taxon>Tritrichomonas</taxon>
    </lineage>
</organism>
<dbReference type="Pfam" id="PF00069">
    <property type="entry name" value="Pkinase"/>
    <property type="match status" value="1"/>
</dbReference>
<evidence type="ECO:0000256" key="1">
    <source>
        <dbReference type="ARBA" id="ARBA00022679"/>
    </source>
</evidence>
<dbReference type="InterPro" id="IPR011009">
    <property type="entry name" value="Kinase-like_dom_sf"/>
</dbReference>
<evidence type="ECO:0000256" key="2">
    <source>
        <dbReference type="ARBA" id="ARBA00022741"/>
    </source>
</evidence>
<dbReference type="Gene3D" id="1.10.510.10">
    <property type="entry name" value="Transferase(Phosphotransferase) domain 1"/>
    <property type="match status" value="1"/>
</dbReference>
<dbReference type="PROSITE" id="PS50011">
    <property type="entry name" value="PROTEIN_KINASE_DOM"/>
    <property type="match status" value="1"/>
</dbReference>
<name>A0ABR2GTF9_9EUKA</name>
<reference evidence="7 8" key="1">
    <citation type="submission" date="2024-04" db="EMBL/GenBank/DDBJ databases">
        <title>Tritrichomonas musculus Genome.</title>
        <authorList>
            <person name="Alves-Ferreira E."/>
            <person name="Grigg M."/>
            <person name="Lorenzi H."/>
            <person name="Galac M."/>
        </authorList>
    </citation>
    <scope>NUCLEOTIDE SEQUENCE [LARGE SCALE GENOMIC DNA]</scope>
    <source>
        <strain evidence="7 8">EAF2021</strain>
    </source>
</reference>
<evidence type="ECO:0000256" key="5">
    <source>
        <dbReference type="SAM" id="MobiDB-lite"/>
    </source>
</evidence>
<comment type="caution">
    <text evidence="7">The sequence shown here is derived from an EMBL/GenBank/DDBJ whole genome shotgun (WGS) entry which is preliminary data.</text>
</comment>
<feature type="compositionally biased region" description="Basic residues" evidence="5">
    <location>
        <begin position="1064"/>
        <end position="1073"/>
    </location>
</feature>
<keyword evidence="1" id="KW-0808">Transferase</keyword>
<feature type="compositionally biased region" description="Basic and acidic residues" evidence="5">
    <location>
        <begin position="1086"/>
        <end position="1099"/>
    </location>
</feature>
<protein>
    <recommendedName>
        <fullName evidence="6">Protein kinase domain-containing protein</fullName>
    </recommendedName>
</protein>
<gene>
    <name evidence="7" type="ORF">M9Y10_037452</name>
</gene>
<dbReference type="Proteomes" id="UP001470230">
    <property type="component" value="Unassembled WGS sequence"/>
</dbReference>
<sequence length="1405" mass="163555">MSEILIITVKQTFSFILNLLMQKFFFQGAKYPLSLSCANTKEVYSDVCSILNRKEEELILSFNNIFLSKSRDYELISLGYAPTEYIYVEFSSKTKSFFSISSFNHQYVLEIDKYTNVFSIKDHFSQQFFTVPQNIIIKYENRVLSDNEMIINYSTTKDNPFEITVNDDYFLVRTYFGSFTFVCMQKNATVGNLKDTLLIYSQKTDEIKTNILYSPSFISFCNKNGISDENSIDEQELSSLSEKVPLFEFIQKDPDTDSTYNVNMEVTDNDNNITISIQCKFYFETSVYSVNCLIEKQLRIERNLFYLVDSEKRSKLSPNDMVTSRKNNDIVANIFKVLYARKNNKIKKYSYLTKIKRKDIGFIINNQFAFADCLLINFMNDSDTPDNATEIIIKKPQYPCHVLTFINKDKPSESGKKYIVLDNYTENSIMKTYLKTNDIVNGRKKSNEFQYELKISFTCNFCFTFKSGKTYSNTIILHKANPRIIDFLNEVYDELQAKIFKKYEVADVIIEDKKMSFWDPLCSSYKNDLFIRLFGMESQEWVFILNIADKNNIFLPFYEYNKNYSAHEIIFKFCLNKGINNYDSLNLFADFNLLEPFDIPSLFKLEYFLTLSNKDENTKTFFITNESGVRATLHISESTDDFSELATIINSMFKLTESQTKFTAKINKKEYKLHSKFHAGSFPDQTEFNIQYSYEKQNRITFNFKGKVIVLDINVDNTIESIKSIFIKESKLLKIAKNSIDFSFYGFILSHEKPFSFYKIPSKAVISVDVNEKSIPIYIAIPEKDEFKEYIFNYGDTIEDVSNHYKSILSPDFEMNFYLKSDRKNKLNLDIKLEKDMNIYIHCKRILIKCEGSLEKKEFKVSEILTVLDAIKYIKTKLSQRHLFIYTKNKDDKCYEPAEYKKRLMDFDCQLYAHLYVPEFKFNYPIFSKNEFVSELNTVYWLKKNFISNAVLISPENIQLTYHDKAFSDSDCVRKLSERKITIEIINHKAKITPVVKKITFNTKDPITKTDIKPIIKHEPKEASKPTKTGPKEIIKVTPLKNVHSSSNSSLLIKPVNDNNPSKDKKKIKRPHSSIKPSISPVEMSTKNDSKPYINDDSKPYISDGSKPYISDGSKPYISDDSISFHVDEEFKILDSEVISKFKIIQNLGKKSFILTNKAIYPKIKDKFFALKMFDNKIFAQDKEIQMSEAANLYREYCIINDLRHENIIKSYGIFNGDLDQSVKIVFEYCPHNLKEVVSRLNIKEKINIITEISQALKFIRGKGYVGINMKPENVLLDSDKHVKLSGFHFTHPIGYDYEAFMVYPKFIEANDYIAPEILNEEEVSSEKADVYSFGVLLCFILTGEQLKYSPFDVKSGKMPKIPSSIAPGSAKLIKKCMSFKPNDRPSFVEICNYIEQNRNRLILC</sequence>
<dbReference type="EMBL" id="JAPFFF010000063">
    <property type="protein sequence ID" value="KAK8836926.1"/>
    <property type="molecule type" value="Genomic_DNA"/>
</dbReference>
<proteinExistence type="predicted"/>
<evidence type="ECO:0000259" key="6">
    <source>
        <dbReference type="PROSITE" id="PS50011"/>
    </source>
</evidence>
<dbReference type="Gene3D" id="3.30.200.20">
    <property type="entry name" value="Phosphorylase Kinase, domain 1"/>
    <property type="match status" value="1"/>
</dbReference>
<keyword evidence="3" id="KW-0418">Kinase</keyword>
<evidence type="ECO:0000313" key="8">
    <source>
        <dbReference type="Proteomes" id="UP001470230"/>
    </source>
</evidence>
<dbReference type="PANTHER" id="PTHR44329">
    <property type="entry name" value="SERINE/THREONINE-PROTEIN KINASE TNNI3K-RELATED"/>
    <property type="match status" value="1"/>
</dbReference>
<feature type="region of interest" description="Disordered" evidence="5">
    <location>
        <begin position="1013"/>
        <end position="1101"/>
    </location>
</feature>
<accession>A0ABR2GTF9</accession>